<keyword evidence="1 4" id="KW-0349">Heme</keyword>
<evidence type="ECO:0000256" key="7">
    <source>
        <dbReference type="SAM" id="Phobius"/>
    </source>
</evidence>
<feature type="binding site" description="axial binding residue" evidence="6">
    <location>
        <position position="20"/>
    </location>
    <ligand>
        <name>heme b</name>
        <dbReference type="ChEBI" id="CHEBI:60344"/>
    </ligand>
    <ligandPart>
        <name>Fe</name>
        <dbReference type="ChEBI" id="CHEBI:18248"/>
    </ligandPart>
</feature>
<dbReference type="EC" id="1.14.14.18" evidence="4"/>
<dbReference type="Pfam" id="PF01126">
    <property type="entry name" value="Heme_oxygenase"/>
    <property type="match status" value="1"/>
</dbReference>
<dbReference type="AlphaFoldDB" id="A0AAV7HXK9"/>
<dbReference type="SUPFAM" id="SSF48613">
    <property type="entry name" value="Heme oxygenase-like"/>
    <property type="match status" value="1"/>
</dbReference>
<evidence type="ECO:0000256" key="3">
    <source>
        <dbReference type="ARBA" id="ARBA00023004"/>
    </source>
</evidence>
<dbReference type="PIRSF" id="PIRSF000343">
    <property type="entry name" value="Haem_Oase"/>
    <property type="match status" value="1"/>
</dbReference>
<reference evidence="8 9" key="1">
    <citation type="journal article" date="2021" name="J. Hered.">
        <title>A chromosome-level genome assembly of the parasitoid wasp, Cotesia glomerata (Hymenoptera: Braconidae).</title>
        <authorList>
            <person name="Pinto B.J."/>
            <person name="Weis J.J."/>
            <person name="Gamble T."/>
            <person name="Ode P.J."/>
            <person name="Paul R."/>
            <person name="Zaspel J.M."/>
        </authorList>
    </citation>
    <scope>NUCLEOTIDE SEQUENCE [LARGE SCALE GENOMIC DNA]</scope>
    <source>
        <strain evidence="8">CgM1</strain>
    </source>
</reference>
<keyword evidence="2 4" id="KW-0479">Metal-binding</keyword>
<evidence type="ECO:0000256" key="5">
    <source>
        <dbReference type="PIRSR" id="PIRSR000343-1"/>
    </source>
</evidence>
<accession>A0AAV7HXK9</accession>
<dbReference type="InterPro" id="IPR016084">
    <property type="entry name" value="Haem_Oase-like_multi-hlx"/>
</dbReference>
<dbReference type="Gene3D" id="1.20.910.10">
    <property type="entry name" value="Heme oxygenase-like"/>
    <property type="match status" value="1"/>
</dbReference>
<dbReference type="Proteomes" id="UP000826195">
    <property type="component" value="Unassembled WGS sequence"/>
</dbReference>
<keyword evidence="7" id="KW-1133">Transmembrane helix</keyword>
<name>A0AAV7HXK9_COTGL</name>
<protein>
    <recommendedName>
        <fullName evidence="4">Heme oxygenase</fullName>
        <ecNumber evidence="4">1.14.14.18</ecNumber>
    </recommendedName>
</protein>
<feature type="binding site" evidence="5">
    <location>
        <position position="13"/>
    </location>
    <ligand>
        <name>heme b</name>
        <dbReference type="ChEBI" id="CHEBI:60344"/>
    </ligand>
</feature>
<dbReference type="GO" id="GO:0004392">
    <property type="term" value="F:heme oxygenase (decyclizing) activity"/>
    <property type="evidence" value="ECO:0007669"/>
    <property type="project" value="UniProtKB-UniRule"/>
</dbReference>
<feature type="transmembrane region" description="Helical" evidence="7">
    <location>
        <begin position="228"/>
        <end position="245"/>
    </location>
</feature>
<organism evidence="8 9">
    <name type="scientific">Cotesia glomerata</name>
    <name type="common">Lepidopteran parasitic wasp</name>
    <name type="synonym">Apanteles glomeratus</name>
    <dbReference type="NCBI Taxonomy" id="32391"/>
    <lineage>
        <taxon>Eukaryota</taxon>
        <taxon>Metazoa</taxon>
        <taxon>Ecdysozoa</taxon>
        <taxon>Arthropoda</taxon>
        <taxon>Hexapoda</taxon>
        <taxon>Insecta</taxon>
        <taxon>Pterygota</taxon>
        <taxon>Neoptera</taxon>
        <taxon>Endopterygota</taxon>
        <taxon>Hymenoptera</taxon>
        <taxon>Apocrita</taxon>
        <taxon>Ichneumonoidea</taxon>
        <taxon>Braconidae</taxon>
        <taxon>Microgastrinae</taxon>
        <taxon>Cotesia</taxon>
    </lineage>
</organism>
<evidence type="ECO:0000313" key="9">
    <source>
        <dbReference type="Proteomes" id="UP000826195"/>
    </source>
</evidence>
<dbReference type="PANTHER" id="PTHR10720:SF0">
    <property type="entry name" value="HEME OXYGENASE"/>
    <property type="match status" value="1"/>
</dbReference>
<dbReference type="PANTHER" id="PTHR10720">
    <property type="entry name" value="HEME OXYGENASE"/>
    <property type="match status" value="1"/>
</dbReference>
<comment type="similarity">
    <text evidence="4">Belongs to the heme oxygenase family.</text>
</comment>
<evidence type="ECO:0000256" key="6">
    <source>
        <dbReference type="PIRSR" id="PIRSR000343-2"/>
    </source>
</evidence>
<feature type="binding site" evidence="5">
    <location>
        <position position="127"/>
    </location>
    <ligand>
        <name>heme b</name>
        <dbReference type="ChEBI" id="CHEBI:60344"/>
    </ligand>
</feature>
<dbReference type="InterPro" id="IPR016053">
    <property type="entry name" value="Haem_Oase-like"/>
</dbReference>
<comment type="catalytic activity">
    <reaction evidence="4">
        <text>heme b + 3 reduced [NADPH--hemoprotein reductase] + 3 O2 = biliverdin IXalpha + CO + Fe(2+) + 3 oxidized [NADPH--hemoprotein reductase] + 3 H2O + H(+)</text>
        <dbReference type="Rhea" id="RHEA:21764"/>
        <dbReference type="Rhea" id="RHEA-COMP:11964"/>
        <dbReference type="Rhea" id="RHEA-COMP:11965"/>
        <dbReference type="ChEBI" id="CHEBI:15377"/>
        <dbReference type="ChEBI" id="CHEBI:15378"/>
        <dbReference type="ChEBI" id="CHEBI:15379"/>
        <dbReference type="ChEBI" id="CHEBI:17245"/>
        <dbReference type="ChEBI" id="CHEBI:29033"/>
        <dbReference type="ChEBI" id="CHEBI:57618"/>
        <dbReference type="ChEBI" id="CHEBI:57991"/>
        <dbReference type="ChEBI" id="CHEBI:58210"/>
        <dbReference type="ChEBI" id="CHEBI:60344"/>
        <dbReference type="EC" id="1.14.14.18"/>
    </reaction>
</comment>
<proteinExistence type="inferred from homology"/>
<dbReference type="GO" id="GO:0006788">
    <property type="term" value="P:heme oxidation"/>
    <property type="evidence" value="ECO:0007669"/>
    <property type="project" value="UniProtKB-UniRule"/>
</dbReference>
<keyword evidence="3 4" id="KW-0408">Iron</keyword>
<keyword evidence="9" id="KW-1185">Reference proteome</keyword>
<keyword evidence="7" id="KW-0812">Transmembrane</keyword>
<evidence type="ECO:0000256" key="2">
    <source>
        <dbReference type="ARBA" id="ARBA00022723"/>
    </source>
</evidence>
<dbReference type="CDD" id="cd19165">
    <property type="entry name" value="HemeO"/>
    <property type="match status" value="1"/>
</dbReference>
<dbReference type="PRINTS" id="PR00088">
    <property type="entry name" value="HAEMOXYGNASE"/>
</dbReference>
<gene>
    <name evidence="8" type="ORF">KQX54_008395</name>
</gene>
<dbReference type="GO" id="GO:0046872">
    <property type="term" value="F:metal ion binding"/>
    <property type="evidence" value="ECO:0007669"/>
    <property type="project" value="UniProtKB-UniRule"/>
</dbReference>
<comment type="caution">
    <text evidence="8">The sequence shown here is derived from an EMBL/GenBank/DDBJ whole genome shotgun (WGS) entry which is preliminary data.</text>
</comment>
<keyword evidence="7" id="KW-0472">Membrane</keyword>
<dbReference type="EMBL" id="JAHXZJ010002982">
    <property type="protein sequence ID" value="KAH0534784.1"/>
    <property type="molecule type" value="Genomic_DNA"/>
</dbReference>
<evidence type="ECO:0000313" key="8">
    <source>
        <dbReference type="EMBL" id="KAH0534784.1"/>
    </source>
</evidence>
<evidence type="ECO:0000256" key="1">
    <source>
        <dbReference type="ARBA" id="ARBA00022617"/>
    </source>
</evidence>
<sequence>MSDNKKTFCDDMRKATREIHAISDALVNAKLALGLHNNKIWADGLLIFYEIFKFLEKSIDAKIHEKIERFQFLYDLKRSQAIENDLNYYLNKDWLKNYSPRPAVVEYIDHLKNLETDNPILIIAYIYHLYMGLLSGGIILRKKRQLIQKLMPFNSGASKLDGNHVTDFDELSIYELKKNVKRIMNEVADELDEDTKKSLIDESKQVFLLNNKVIQSVQGVNAVIFKKYVPIVLCVIGIVLMFFIFRTRD</sequence>
<evidence type="ECO:0000256" key="4">
    <source>
        <dbReference type="PIRNR" id="PIRNR000343"/>
    </source>
</evidence>
<dbReference type="InterPro" id="IPR002051">
    <property type="entry name" value="Haem_Oase"/>
</dbReference>
<feature type="transmembrane region" description="Helical" evidence="7">
    <location>
        <begin position="120"/>
        <end position="140"/>
    </location>
</feature>